<comment type="subcellular location">
    <subcellularLocation>
        <location evidence="1">Cell membrane</location>
        <topology evidence="1">Multi-pass membrane protein</topology>
    </subcellularLocation>
</comment>
<dbReference type="InterPro" id="IPR001851">
    <property type="entry name" value="ABC_transp_permease"/>
</dbReference>
<feature type="transmembrane region" description="Helical" evidence="6">
    <location>
        <begin position="99"/>
        <end position="120"/>
    </location>
</feature>
<feature type="transmembrane region" description="Helical" evidence="6">
    <location>
        <begin position="211"/>
        <end position="230"/>
    </location>
</feature>
<dbReference type="AlphaFoldDB" id="A0A5E4UBU0"/>
<feature type="transmembrane region" description="Helical" evidence="6">
    <location>
        <begin position="34"/>
        <end position="53"/>
    </location>
</feature>
<dbReference type="PANTHER" id="PTHR47089">
    <property type="entry name" value="ABC TRANSPORTER, PERMEASE PROTEIN"/>
    <property type="match status" value="1"/>
</dbReference>
<reference evidence="7 8" key="1">
    <citation type="submission" date="2019-08" db="EMBL/GenBank/DDBJ databases">
        <authorList>
            <person name="Peeters C."/>
        </authorList>
    </citation>
    <scope>NUCLEOTIDE SEQUENCE [LARGE SCALE GENOMIC DNA]</scope>
    <source>
        <strain evidence="7 8">LMG 31110</strain>
    </source>
</reference>
<evidence type="ECO:0000256" key="2">
    <source>
        <dbReference type="ARBA" id="ARBA00022475"/>
    </source>
</evidence>
<dbReference type="GO" id="GO:0005886">
    <property type="term" value="C:plasma membrane"/>
    <property type="evidence" value="ECO:0007669"/>
    <property type="project" value="UniProtKB-SubCell"/>
</dbReference>
<feature type="transmembrane region" description="Helical" evidence="6">
    <location>
        <begin position="338"/>
        <end position="356"/>
    </location>
</feature>
<feature type="transmembrane region" description="Helical" evidence="6">
    <location>
        <begin position="59"/>
        <end position="78"/>
    </location>
</feature>
<evidence type="ECO:0000313" key="7">
    <source>
        <dbReference type="EMBL" id="VVD95689.1"/>
    </source>
</evidence>
<proteinExistence type="predicted"/>
<feature type="transmembrane region" description="Helical" evidence="6">
    <location>
        <begin position="132"/>
        <end position="155"/>
    </location>
</feature>
<dbReference type="EMBL" id="CABPSJ010000002">
    <property type="protein sequence ID" value="VVD95689.1"/>
    <property type="molecule type" value="Genomic_DNA"/>
</dbReference>
<organism evidence="7 8">
    <name type="scientific">Pandoraea communis</name>
    <dbReference type="NCBI Taxonomy" id="2508297"/>
    <lineage>
        <taxon>Bacteria</taxon>
        <taxon>Pseudomonadati</taxon>
        <taxon>Pseudomonadota</taxon>
        <taxon>Betaproteobacteria</taxon>
        <taxon>Burkholderiales</taxon>
        <taxon>Burkholderiaceae</taxon>
        <taxon>Pandoraea</taxon>
    </lineage>
</organism>
<evidence type="ECO:0000256" key="1">
    <source>
        <dbReference type="ARBA" id="ARBA00004651"/>
    </source>
</evidence>
<dbReference type="PANTHER" id="PTHR47089:SF1">
    <property type="entry name" value="GUANOSINE ABC TRANSPORTER PERMEASE PROTEIN NUPP"/>
    <property type="match status" value="1"/>
</dbReference>
<name>A0A5E4UBU0_9BURK</name>
<evidence type="ECO:0000313" key="8">
    <source>
        <dbReference type="Proteomes" id="UP000337189"/>
    </source>
</evidence>
<keyword evidence="2" id="KW-1003">Cell membrane</keyword>
<feature type="transmembrane region" description="Helical" evidence="6">
    <location>
        <begin position="293"/>
        <end position="318"/>
    </location>
</feature>
<keyword evidence="5 6" id="KW-0472">Membrane</keyword>
<evidence type="ECO:0000256" key="6">
    <source>
        <dbReference type="SAM" id="Phobius"/>
    </source>
</evidence>
<evidence type="ECO:0000256" key="3">
    <source>
        <dbReference type="ARBA" id="ARBA00022692"/>
    </source>
</evidence>
<feature type="transmembrane region" description="Helical" evidence="6">
    <location>
        <begin position="258"/>
        <end position="281"/>
    </location>
</feature>
<sequence length="363" mass="37670">MMSTEEPTMAITRPEPLIDRILQHLTLARALRDAILAVLLAFGLTAIFIMMSGHNPAVAFWHMAIGAFGSADAVAFALNKSAPYILAAAGIALCFRARIISIGAEGQIAVGGICATWAALHTGDLSGPLPLLMSLLSAAIGGALWAFLAAALRIWRGVNEVISTLMLNFVGLLLVGEVLNGPMGEPGAGFPQSPVVPDSTFLPLLISNTDLTIGILLAIFACLAVAFLLWRTPFGFGARMLGASPSAARYSGVSQTHVVIVAMLIAGGLAGVAGAIEVLGVQSRLIEGFSVGFGFKGVAVALLAGLDPLAVIPAGLFFGFVEAGALAMQRDIGVPSSLVYVLQGLTMVFVLCARGLDRRHKRV</sequence>
<dbReference type="CDD" id="cd06580">
    <property type="entry name" value="TM_PBP1_transp_TpRbsC_like"/>
    <property type="match status" value="1"/>
</dbReference>
<dbReference type="Pfam" id="PF02653">
    <property type="entry name" value="BPD_transp_2"/>
    <property type="match status" value="1"/>
</dbReference>
<dbReference type="GO" id="GO:0022857">
    <property type="term" value="F:transmembrane transporter activity"/>
    <property type="evidence" value="ECO:0007669"/>
    <property type="project" value="InterPro"/>
</dbReference>
<dbReference type="Proteomes" id="UP000337189">
    <property type="component" value="Unassembled WGS sequence"/>
</dbReference>
<evidence type="ECO:0000256" key="5">
    <source>
        <dbReference type="ARBA" id="ARBA00023136"/>
    </source>
</evidence>
<keyword evidence="4 6" id="KW-1133">Transmembrane helix</keyword>
<keyword evidence="3 6" id="KW-0812">Transmembrane</keyword>
<evidence type="ECO:0000256" key="4">
    <source>
        <dbReference type="ARBA" id="ARBA00022989"/>
    </source>
</evidence>
<protein>
    <submittedName>
        <fullName evidence="7">ABC transporter permease</fullName>
    </submittedName>
</protein>
<accession>A0A5E4UBU0</accession>
<gene>
    <name evidence="7" type="ORF">PCO31110_01869</name>
</gene>